<proteinExistence type="predicted"/>
<keyword evidence="2" id="KW-1185">Reference proteome</keyword>
<name>A0ABU6NUS9_9BACI</name>
<dbReference type="RefSeq" id="WP_066234497.1">
    <property type="nucleotide sequence ID" value="NZ_JARTFQ010000005.1"/>
</dbReference>
<dbReference type="EMBL" id="JARTFS010000001">
    <property type="protein sequence ID" value="MED4399969.1"/>
    <property type="molecule type" value="Genomic_DNA"/>
</dbReference>
<accession>A0ABU6NUS9</accession>
<evidence type="ECO:0000313" key="1">
    <source>
        <dbReference type="EMBL" id="MED4399969.1"/>
    </source>
</evidence>
<organism evidence="1 2">
    <name type="scientific">Metabacillus fastidiosus</name>
    <dbReference type="NCBI Taxonomy" id="1458"/>
    <lineage>
        <taxon>Bacteria</taxon>
        <taxon>Bacillati</taxon>
        <taxon>Bacillota</taxon>
        <taxon>Bacilli</taxon>
        <taxon>Bacillales</taxon>
        <taxon>Bacillaceae</taxon>
        <taxon>Metabacillus</taxon>
    </lineage>
</organism>
<protein>
    <submittedName>
        <fullName evidence="1">Uncharacterized protein</fullName>
    </submittedName>
</protein>
<dbReference type="Proteomes" id="UP001342826">
    <property type="component" value="Unassembled WGS sequence"/>
</dbReference>
<reference evidence="1 2" key="1">
    <citation type="submission" date="2023-03" db="EMBL/GenBank/DDBJ databases">
        <title>Bacillus Genome Sequencing.</title>
        <authorList>
            <person name="Dunlap C."/>
        </authorList>
    </citation>
    <scope>NUCLEOTIDE SEQUENCE [LARGE SCALE GENOMIC DNA]</scope>
    <source>
        <strain evidence="1 2">NRS-1717</strain>
    </source>
</reference>
<evidence type="ECO:0000313" key="2">
    <source>
        <dbReference type="Proteomes" id="UP001342826"/>
    </source>
</evidence>
<comment type="caution">
    <text evidence="1">The sequence shown here is derived from an EMBL/GenBank/DDBJ whole genome shotgun (WGS) entry which is preliminary data.</text>
</comment>
<gene>
    <name evidence="1" type="ORF">P9271_01155</name>
</gene>
<sequence length="103" mass="12428">MIMIVKLEFMYESDSEYMSCPAKVGRNVRKLQRQFDKWIYDRNNKHPYWVIADEDEEGNEIYGVCFNAEAFVYWLNDVKFVKRKKIAKLIDKPADPPKKKLRF</sequence>